<dbReference type="Pfam" id="PF24389">
    <property type="entry name" value="ORC-CDC6-like"/>
    <property type="match status" value="1"/>
</dbReference>
<evidence type="ECO:0000313" key="1">
    <source>
        <dbReference type="EMBL" id="MCZ4093644.1"/>
    </source>
</evidence>
<dbReference type="Proteomes" id="UP001079430">
    <property type="component" value="Unassembled WGS sequence"/>
</dbReference>
<accession>A0ABT4KP08</accession>
<organism evidence="1 2">
    <name type="scientific">Sinorhizobium psoraleae</name>
    <dbReference type="NCBI Taxonomy" id="520838"/>
    <lineage>
        <taxon>Bacteria</taxon>
        <taxon>Pseudomonadati</taxon>
        <taxon>Pseudomonadota</taxon>
        <taxon>Alphaproteobacteria</taxon>
        <taxon>Hyphomicrobiales</taxon>
        <taxon>Rhizobiaceae</taxon>
        <taxon>Sinorhizobium/Ensifer group</taxon>
        <taxon>Sinorhizobium</taxon>
    </lineage>
</organism>
<evidence type="ECO:0000313" key="2">
    <source>
        <dbReference type="Proteomes" id="UP001079430"/>
    </source>
</evidence>
<name>A0ABT4KP08_9HYPH</name>
<sequence length="168" mass="18708">MNSKGTIFDVLNARYVAPDQIARTFIAPTQFKTLVKAGNSLLVGARGTGKTTLLKMLKMSAFEAWESPDKEDISRSLNYLTAFIANDRNWSSRVNDFAAQLDDQELQDVARRAVISNQVLRSIIKTASEVFSSGYVFEHLRGNGVNPLEAEINFLGWRESKSSEAKDT</sequence>
<comment type="caution">
    <text evidence="1">The sequence shown here is derived from an EMBL/GenBank/DDBJ whole genome shotgun (WGS) entry which is preliminary data.</text>
</comment>
<protein>
    <submittedName>
        <fullName evidence="1">Uncharacterized protein</fullName>
    </submittedName>
</protein>
<dbReference type="InterPro" id="IPR056955">
    <property type="entry name" value="ORC-CDC6-like"/>
</dbReference>
<dbReference type="SUPFAM" id="SSF52540">
    <property type="entry name" value="P-loop containing nucleoside triphosphate hydrolases"/>
    <property type="match status" value="1"/>
</dbReference>
<gene>
    <name evidence="1" type="ORF">O3W52_27970</name>
</gene>
<keyword evidence="2" id="KW-1185">Reference proteome</keyword>
<dbReference type="RefSeq" id="WP_269285451.1">
    <property type="nucleotide sequence ID" value="NZ_JAPVOI010000005.1"/>
</dbReference>
<dbReference type="InterPro" id="IPR027417">
    <property type="entry name" value="P-loop_NTPase"/>
</dbReference>
<dbReference type="EMBL" id="JAPVOI010000005">
    <property type="protein sequence ID" value="MCZ4093644.1"/>
    <property type="molecule type" value="Genomic_DNA"/>
</dbReference>
<reference evidence="1" key="1">
    <citation type="submission" date="2022-10" db="EMBL/GenBank/DDBJ databases">
        <title>Whole genome sequencing of three plant growth promoting bacteria isolated from Vachellia tortilis subsp. raddiana in Morocco.</title>
        <authorList>
            <person name="Hnini M."/>
            <person name="Zouagui R."/>
            <person name="Zouagui H."/>
            <person name="Chemao Elfihri M.-W."/>
            <person name="Ibrahimi A."/>
            <person name="Sbabou L."/>
            <person name="Aurag J."/>
        </authorList>
    </citation>
    <scope>NUCLEOTIDE SEQUENCE</scope>
    <source>
        <strain evidence="1">LMR678</strain>
    </source>
</reference>
<proteinExistence type="predicted"/>